<dbReference type="EMBL" id="SJPF01000003">
    <property type="protein sequence ID" value="TWT33187.1"/>
    <property type="molecule type" value="Genomic_DNA"/>
</dbReference>
<dbReference type="AlphaFoldDB" id="A0A5C5V5V7"/>
<feature type="transmembrane region" description="Helical" evidence="1">
    <location>
        <begin position="89"/>
        <end position="108"/>
    </location>
</feature>
<accession>A0A5C5V5V7</accession>
<sequence length="153" mass="16262">MLNGKTIFWIIIGVFAGFLVGSLVNLLVVMASLVFYIPPEGMDWGDEAAVAEFIGGLPLGAFLFALAAHAGHNFIGGWVAASIARPFRYTAALLVGAATMVCGIMNLGEIPHPAWFGYVDLLLYLPMAALGARLVKPPLMSEEIPPTQEDSAE</sequence>
<gene>
    <name evidence="2" type="ORF">Enr8_30120</name>
</gene>
<comment type="caution">
    <text evidence="2">The sequence shown here is derived from an EMBL/GenBank/DDBJ whole genome shotgun (WGS) entry which is preliminary data.</text>
</comment>
<evidence type="ECO:0000256" key="1">
    <source>
        <dbReference type="SAM" id="Phobius"/>
    </source>
</evidence>
<feature type="transmembrane region" description="Helical" evidence="1">
    <location>
        <begin position="7"/>
        <end position="37"/>
    </location>
</feature>
<keyword evidence="1" id="KW-0472">Membrane</keyword>
<keyword evidence="1" id="KW-0812">Transmembrane</keyword>
<dbReference type="RefSeq" id="WP_146432824.1">
    <property type="nucleotide sequence ID" value="NZ_SJPF01000003.1"/>
</dbReference>
<reference evidence="2 3" key="1">
    <citation type="submission" date="2019-02" db="EMBL/GenBank/DDBJ databases">
        <title>Deep-cultivation of Planctomycetes and their phenomic and genomic characterization uncovers novel biology.</title>
        <authorList>
            <person name="Wiegand S."/>
            <person name="Jogler M."/>
            <person name="Boedeker C."/>
            <person name="Pinto D."/>
            <person name="Vollmers J."/>
            <person name="Rivas-Marin E."/>
            <person name="Kohn T."/>
            <person name="Peeters S.H."/>
            <person name="Heuer A."/>
            <person name="Rast P."/>
            <person name="Oberbeckmann S."/>
            <person name="Bunk B."/>
            <person name="Jeske O."/>
            <person name="Meyerdierks A."/>
            <person name="Storesund J.E."/>
            <person name="Kallscheuer N."/>
            <person name="Luecker S."/>
            <person name="Lage O.M."/>
            <person name="Pohl T."/>
            <person name="Merkel B.J."/>
            <person name="Hornburger P."/>
            <person name="Mueller R.-W."/>
            <person name="Bruemmer F."/>
            <person name="Labrenz M."/>
            <person name="Spormann A.M."/>
            <person name="Op Den Camp H."/>
            <person name="Overmann J."/>
            <person name="Amann R."/>
            <person name="Jetten M.S.M."/>
            <person name="Mascher T."/>
            <person name="Medema M.H."/>
            <person name="Devos D.P."/>
            <person name="Kaster A.-K."/>
            <person name="Ovreas L."/>
            <person name="Rohde M."/>
            <person name="Galperin M.Y."/>
            <person name="Jogler C."/>
        </authorList>
    </citation>
    <scope>NUCLEOTIDE SEQUENCE [LARGE SCALE GENOMIC DNA]</scope>
    <source>
        <strain evidence="2 3">Enr8</strain>
    </source>
</reference>
<proteinExistence type="predicted"/>
<protein>
    <submittedName>
        <fullName evidence="2">Uncharacterized protein</fullName>
    </submittedName>
</protein>
<dbReference type="OrthoDB" id="289359at2"/>
<keyword evidence="3" id="KW-1185">Reference proteome</keyword>
<keyword evidence="1" id="KW-1133">Transmembrane helix</keyword>
<organism evidence="2 3">
    <name type="scientific">Blastopirellula retiformator</name>
    <dbReference type="NCBI Taxonomy" id="2527970"/>
    <lineage>
        <taxon>Bacteria</taxon>
        <taxon>Pseudomonadati</taxon>
        <taxon>Planctomycetota</taxon>
        <taxon>Planctomycetia</taxon>
        <taxon>Pirellulales</taxon>
        <taxon>Pirellulaceae</taxon>
        <taxon>Blastopirellula</taxon>
    </lineage>
</organism>
<feature type="transmembrane region" description="Helical" evidence="1">
    <location>
        <begin position="114"/>
        <end position="135"/>
    </location>
</feature>
<evidence type="ECO:0000313" key="3">
    <source>
        <dbReference type="Proteomes" id="UP000318878"/>
    </source>
</evidence>
<dbReference type="Proteomes" id="UP000318878">
    <property type="component" value="Unassembled WGS sequence"/>
</dbReference>
<evidence type="ECO:0000313" key="2">
    <source>
        <dbReference type="EMBL" id="TWT33187.1"/>
    </source>
</evidence>
<feature type="transmembrane region" description="Helical" evidence="1">
    <location>
        <begin position="49"/>
        <end position="68"/>
    </location>
</feature>
<name>A0A5C5V5V7_9BACT</name>